<dbReference type="InterPro" id="IPR052158">
    <property type="entry name" value="INH-QAR"/>
</dbReference>
<protein>
    <submittedName>
        <fullName evidence="2">Thiamine biosynthesis protein ThiJ</fullName>
    </submittedName>
</protein>
<dbReference type="SUPFAM" id="SSF52317">
    <property type="entry name" value="Class I glutamine amidotransferase-like"/>
    <property type="match status" value="1"/>
</dbReference>
<feature type="domain" description="DJ-1/PfpI" evidence="1">
    <location>
        <begin position="3"/>
        <end position="162"/>
    </location>
</feature>
<dbReference type="InterPro" id="IPR029062">
    <property type="entry name" value="Class_I_gatase-like"/>
</dbReference>
<dbReference type="Pfam" id="PF01965">
    <property type="entry name" value="DJ-1_PfpI"/>
    <property type="match status" value="1"/>
</dbReference>
<dbReference type="PANTHER" id="PTHR43130:SF2">
    <property type="entry name" value="DJ-1_PFPI DOMAIN-CONTAINING PROTEIN"/>
    <property type="match status" value="1"/>
</dbReference>
<dbReference type="Gene3D" id="3.40.50.880">
    <property type="match status" value="1"/>
</dbReference>
<dbReference type="KEGG" id="coh:EAV92_05690"/>
<proteinExistence type="predicted"/>
<dbReference type="InterPro" id="IPR002818">
    <property type="entry name" value="DJ-1/PfpI"/>
</dbReference>
<evidence type="ECO:0000313" key="3">
    <source>
        <dbReference type="Proteomes" id="UP000269097"/>
    </source>
</evidence>
<reference evidence="2 3" key="1">
    <citation type="submission" date="2018-10" db="EMBL/GenBank/DDBJ databases">
        <title>Genome Sequence of Cohnella sp.</title>
        <authorList>
            <person name="Srinivasan S."/>
            <person name="Kim M.K."/>
        </authorList>
    </citation>
    <scope>NUCLEOTIDE SEQUENCE [LARGE SCALE GENOMIC DNA]</scope>
    <source>
        <strain evidence="2 3">18JY8-7</strain>
    </source>
</reference>
<dbReference type="EMBL" id="CP033433">
    <property type="protein sequence ID" value="AYQ72106.1"/>
    <property type="molecule type" value="Genomic_DNA"/>
</dbReference>
<evidence type="ECO:0000313" key="2">
    <source>
        <dbReference type="EMBL" id="AYQ72106.1"/>
    </source>
</evidence>
<organism evidence="2 3">
    <name type="scientific">Cohnella candidum</name>
    <dbReference type="NCBI Taxonomy" id="2674991"/>
    <lineage>
        <taxon>Bacteria</taxon>
        <taxon>Bacillati</taxon>
        <taxon>Bacillota</taxon>
        <taxon>Bacilli</taxon>
        <taxon>Bacillales</taxon>
        <taxon>Paenibacillaceae</taxon>
        <taxon>Cohnella</taxon>
    </lineage>
</organism>
<evidence type="ECO:0000259" key="1">
    <source>
        <dbReference type="Pfam" id="PF01965"/>
    </source>
</evidence>
<dbReference type="GO" id="GO:0006355">
    <property type="term" value="P:regulation of DNA-templated transcription"/>
    <property type="evidence" value="ECO:0007669"/>
    <property type="project" value="TreeGrafter"/>
</dbReference>
<keyword evidence="3" id="KW-1185">Reference proteome</keyword>
<accession>A0A3G3JV61</accession>
<dbReference type="AlphaFoldDB" id="A0A3G3JV61"/>
<gene>
    <name evidence="2" type="ORF">EAV92_05690</name>
</gene>
<dbReference type="Proteomes" id="UP000269097">
    <property type="component" value="Chromosome"/>
</dbReference>
<name>A0A3G3JV61_9BACL</name>
<sequence>MLVTIVAFDEFTDIDVFLPWDLLNRVNRKDWQVKLVGTASTHTSIAGLTIPMHGDLSDVVQADAVLIASGPGTRKLMKDEDFLAKLQIDPERQLIASMCSGALILGAKGLLRNKQATTYPTAKKLLEQFGVEVVEKDFVNEGNVSTAAGCLAAITLTGWIIERLTDSKTRERVIQSVQPVGAGLYFEEQE</sequence>
<dbReference type="PANTHER" id="PTHR43130">
    <property type="entry name" value="ARAC-FAMILY TRANSCRIPTIONAL REGULATOR"/>
    <property type="match status" value="1"/>
</dbReference>
<dbReference type="RefSeq" id="WP_123040166.1">
    <property type="nucleotide sequence ID" value="NZ_CP033433.1"/>
</dbReference>